<dbReference type="Pfam" id="PF13439">
    <property type="entry name" value="Glyco_transf_4"/>
    <property type="match status" value="1"/>
</dbReference>
<feature type="domain" description="Glycosyl transferase family 1" evidence="1">
    <location>
        <begin position="190"/>
        <end position="342"/>
    </location>
</feature>
<sequence>MKILQVITSLEIGGAETLVVNLIPRLCALGHAVDLCIFNGTETPLMQRLKVESPQTKIYALGHSVYNPLYILKLMKIMKGYDIVHTHNSSPQLFVAIANLYRHTKLVSTEHNTSNRKRNWKWYRPIESWMYGKYNHIICISKIAEERLREYMKGEWVVQSSNRYKTITTINNGIDVNAISQALPCKNLLSKKEERKAILMVAGFREQKDQDTILRAVNQLDKDKFEVWFAGIGERMEEVQQLSKSLGVDDRVRFLGLRTDIPNVLKAADIIVMSSHWEGLSLSNVEGMSAHKPFIASNVNGLREVTKEYGILFPHEDAKALANAINQLAESEEYYDEVANRCYNRALEFDISKMVNGYNQVYQKVIGNFE</sequence>
<feature type="domain" description="Glycosyltransferase subfamily 4-like N-terminal" evidence="2">
    <location>
        <begin position="12"/>
        <end position="176"/>
    </location>
</feature>
<organism evidence="3 4">
    <name type="scientific">Prevotella intermedia</name>
    <dbReference type="NCBI Taxonomy" id="28131"/>
    <lineage>
        <taxon>Bacteria</taxon>
        <taxon>Pseudomonadati</taxon>
        <taxon>Bacteroidota</taxon>
        <taxon>Bacteroidia</taxon>
        <taxon>Bacteroidales</taxon>
        <taxon>Prevotellaceae</taxon>
        <taxon>Prevotella</taxon>
    </lineage>
</organism>
<dbReference type="Proteomes" id="UP000229630">
    <property type="component" value="Chromosome 1"/>
</dbReference>
<gene>
    <name evidence="3" type="ORF">CTM62_01170</name>
</gene>
<dbReference type="CDD" id="cd03811">
    <property type="entry name" value="GT4_GT28_WabH-like"/>
    <property type="match status" value="1"/>
</dbReference>
<dbReference type="Gene3D" id="3.40.50.2000">
    <property type="entry name" value="Glycogen Phosphorylase B"/>
    <property type="match status" value="2"/>
</dbReference>
<dbReference type="GO" id="GO:0016757">
    <property type="term" value="F:glycosyltransferase activity"/>
    <property type="evidence" value="ECO:0007669"/>
    <property type="project" value="InterPro"/>
</dbReference>
<accession>A0A2D3L4H4</accession>
<dbReference type="SUPFAM" id="SSF53756">
    <property type="entry name" value="UDP-Glycosyltransferase/glycogen phosphorylase"/>
    <property type="match status" value="1"/>
</dbReference>
<evidence type="ECO:0000259" key="2">
    <source>
        <dbReference type="Pfam" id="PF13439"/>
    </source>
</evidence>
<keyword evidence="3" id="KW-0808">Transferase</keyword>
<name>A0A2D3L4H4_PREIN</name>
<evidence type="ECO:0000259" key="1">
    <source>
        <dbReference type="Pfam" id="PF00534"/>
    </source>
</evidence>
<dbReference type="AlphaFoldDB" id="A0A2D3L4H4"/>
<evidence type="ECO:0000313" key="3">
    <source>
        <dbReference type="EMBL" id="ATV25468.1"/>
    </source>
</evidence>
<dbReference type="InterPro" id="IPR028098">
    <property type="entry name" value="Glyco_trans_4-like_N"/>
</dbReference>
<proteinExistence type="predicted"/>
<dbReference type="PANTHER" id="PTHR12526:SF630">
    <property type="entry name" value="GLYCOSYLTRANSFERASE"/>
    <property type="match status" value="1"/>
</dbReference>
<reference evidence="3 4" key="1">
    <citation type="submission" date="2017-11" db="EMBL/GenBank/DDBJ databases">
        <title>Genome sequencing of Prevotella intermedia KCOM 2837.</title>
        <authorList>
            <person name="Kook J.-K."/>
            <person name="Park S.-N."/>
            <person name="Lim Y.K."/>
        </authorList>
    </citation>
    <scope>NUCLEOTIDE SEQUENCE [LARGE SCALE GENOMIC DNA]</scope>
    <source>
        <strain evidence="3 4">KCOM 2837</strain>
    </source>
</reference>
<evidence type="ECO:0000313" key="4">
    <source>
        <dbReference type="Proteomes" id="UP000229630"/>
    </source>
</evidence>
<dbReference type="RefSeq" id="WP_100018672.1">
    <property type="nucleotide sequence ID" value="NZ_CP024723.1"/>
</dbReference>
<dbReference type="InterPro" id="IPR001296">
    <property type="entry name" value="Glyco_trans_1"/>
</dbReference>
<dbReference type="PANTHER" id="PTHR12526">
    <property type="entry name" value="GLYCOSYLTRANSFERASE"/>
    <property type="match status" value="1"/>
</dbReference>
<dbReference type="EMBL" id="CP024723">
    <property type="protein sequence ID" value="ATV25468.1"/>
    <property type="molecule type" value="Genomic_DNA"/>
</dbReference>
<dbReference type="Pfam" id="PF00534">
    <property type="entry name" value="Glycos_transf_1"/>
    <property type="match status" value="1"/>
</dbReference>
<protein>
    <submittedName>
        <fullName evidence="3">Glycosyl transferase</fullName>
    </submittedName>
</protein>